<dbReference type="AlphaFoldDB" id="A0A6G0VSL8"/>
<dbReference type="PANTHER" id="PTHR37984:SF5">
    <property type="entry name" value="PROTEIN NYNRIN-LIKE"/>
    <property type="match status" value="1"/>
</dbReference>
<keyword evidence="2" id="KW-1185">Reference proteome</keyword>
<dbReference type="InterPro" id="IPR043502">
    <property type="entry name" value="DNA/RNA_pol_sf"/>
</dbReference>
<evidence type="ECO:0000313" key="2">
    <source>
        <dbReference type="Proteomes" id="UP000478052"/>
    </source>
</evidence>
<dbReference type="Proteomes" id="UP000478052">
    <property type="component" value="Unassembled WGS sequence"/>
</dbReference>
<dbReference type="OrthoDB" id="6630773at2759"/>
<dbReference type="EMBL" id="VUJU01012689">
    <property type="protein sequence ID" value="KAF0707037.1"/>
    <property type="molecule type" value="Genomic_DNA"/>
</dbReference>
<protein>
    <submittedName>
        <fullName evidence="1">Integrase catalytic domain-containing protein</fullName>
    </submittedName>
</protein>
<evidence type="ECO:0000313" key="1">
    <source>
        <dbReference type="EMBL" id="KAF0707037.1"/>
    </source>
</evidence>
<dbReference type="SUPFAM" id="SSF56672">
    <property type="entry name" value="DNA/RNA polymerases"/>
    <property type="match status" value="1"/>
</dbReference>
<dbReference type="PANTHER" id="PTHR37984">
    <property type="entry name" value="PROTEIN CBG26694"/>
    <property type="match status" value="1"/>
</dbReference>
<accession>A0A6G0VSL8</accession>
<dbReference type="Gene3D" id="3.10.10.10">
    <property type="entry name" value="HIV Type 1 Reverse Transcriptase, subunit A, domain 1"/>
    <property type="match status" value="1"/>
</dbReference>
<proteinExistence type="predicted"/>
<organism evidence="1 2">
    <name type="scientific">Aphis craccivora</name>
    <name type="common">Cowpea aphid</name>
    <dbReference type="NCBI Taxonomy" id="307492"/>
    <lineage>
        <taxon>Eukaryota</taxon>
        <taxon>Metazoa</taxon>
        <taxon>Ecdysozoa</taxon>
        <taxon>Arthropoda</taxon>
        <taxon>Hexapoda</taxon>
        <taxon>Insecta</taxon>
        <taxon>Pterygota</taxon>
        <taxon>Neoptera</taxon>
        <taxon>Paraneoptera</taxon>
        <taxon>Hemiptera</taxon>
        <taxon>Sternorrhyncha</taxon>
        <taxon>Aphidomorpha</taxon>
        <taxon>Aphidoidea</taxon>
        <taxon>Aphididae</taxon>
        <taxon>Aphidini</taxon>
        <taxon>Aphis</taxon>
        <taxon>Aphis</taxon>
    </lineage>
</organism>
<dbReference type="Gene3D" id="3.30.70.270">
    <property type="match status" value="1"/>
</dbReference>
<comment type="caution">
    <text evidence="1">The sequence shown here is derived from an EMBL/GenBank/DDBJ whole genome shotgun (WGS) entry which is preliminary data.</text>
</comment>
<sequence>CEFKSHEEIVRDKIVLDTRDGETRDKLIKQADVTRETAIETLRIAEIQRRELNQMKEIGKNKMKLVIVEKKNGSMRLCLDPRDLNENLIREYCVIPTLLELSSKVKNARVFSVFDLKDGFRQIKLDLDSSKLCTFGTMF</sequence>
<reference evidence="1 2" key="1">
    <citation type="submission" date="2019-08" db="EMBL/GenBank/DDBJ databases">
        <title>Whole genome of Aphis craccivora.</title>
        <authorList>
            <person name="Voronova N.V."/>
            <person name="Shulinski R.S."/>
            <person name="Bandarenka Y.V."/>
            <person name="Zhorov D.G."/>
            <person name="Warner D."/>
        </authorList>
    </citation>
    <scope>NUCLEOTIDE SEQUENCE [LARGE SCALE GENOMIC DNA]</scope>
    <source>
        <strain evidence="1">180601</strain>
        <tissue evidence="1">Whole Body</tissue>
    </source>
</reference>
<name>A0A6G0VSL8_APHCR</name>
<dbReference type="InterPro" id="IPR043128">
    <property type="entry name" value="Rev_trsase/Diguanyl_cyclase"/>
</dbReference>
<dbReference type="GO" id="GO:0071897">
    <property type="term" value="P:DNA biosynthetic process"/>
    <property type="evidence" value="ECO:0007669"/>
    <property type="project" value="UniProtKB-ARBA"/>
</dbReference>
<feature type="non-terminal residue" evidence="1">
    <location>
        <position position="1"/>
    </location>
</feature>
<dbReference type="InterPro" id="IPR050951">
    <property type="entry name" value="Retrovirus_Pol_polyprotein"/>
</dbReference>
<feature type="non-terminal residue" evidence="1">
    <location>
        <position position="139"/>
    </location>
</feature>
<gene>
    <name evidence="1" type="ORF">FWK35_00037838</name>
</gene>